<accession>A0A7U7G9R2</accession>
<dbReference type="Proteomes" id="UP000019184">
    <property type="component" value="Unassembled WGS sequence"/>
</dbReference>
<dbReference type="Pfam" id="PF01155">
    <property type="entry name" value="HypA"/>
    <property type="match status" value="1"/>
</dbReference>
<gene>
    <name evidence="5 6" type="primary">hypA</name>
    <name evidence="6" type="ORF">BN874_1680046</name>
</gene>
<feature type="binding site" evidence="5">
    <location>
        <position position="2"/>
    </location>
    <ligand>
        <name>Ni(2+)</name>
        <dbReference type="ChEBI" id="CHEBI:49786"/>
    </ligand>
</feature>
<keyword evidence="2 5" id="KW-0533">Nickel</keyword>
<dbReference type="HAMAP" id="MF_00213">
    <property type="entry name" value="HypA_HybF"/>
    <property type="match status" value="1"/>
</dbReference>
<comment type="function">
    <text evidence="5">Involved in the maturation of [NiFe] hydrogenases. Required for nickel insertion into the metal center of the hydrogenase.</text>
</comment>
<sequence length="113" mass="12737">MHELSLCEGIIETITTQVHQRGFKRVLRVWLEIGELANVEPESLRFAFAAIRCDTIAATAELEIITLPGRAHCLDCAQTVAVQQHFDPCPLCGGYQWRLLSGTEMRIKELEVE</sequence>
<proteinExistence type="inferred from homology"/>
<keyword evidence="4 5" id="KW-0862">Zinc</keyword>
<evidence type="ECO:0000256" key="3">
    <source>
        <dbReference type="ARBA" id="ARBA00022723"/>
    </source>
</evidence>
<dbReference type="Gene3D" id="3.30.2320.80">
    <property type="match status" value="1"/>
</dbReference>
<dbReference type="RefSeq" id="WP_034431625.1">
    <property type="nucleotide sequence ID" value="NZ_CBTK010000077.1"/>
</dbReference>
<feature type="binding site" evidence="5">
    <location>
        <position position="73"/>
    </location>
    <ligand>
        <name>Zn(2+)</name>
        <dbReference type="ChEBI" id="CHEBI:29105"/>
    </ligand>
</feature>
<dbReference type="InterPro" id="IPR020538">
    <property type="entry name" value="Hydgase_Ni_incorp_HypA/HybF_CS"/>
</dbReference>
<dbReference type="GO" id="GO:0008270">
    <property type="term" value="F:zinc ion binding"/>
    <property type="evidence" value="ECO:0007669"/>
    <property type="project" value="UniProtKB-UniRule"/>
</dbReference>
<dbReference type="GO" id="GO:0016151">
    <property type="term" value="F:nickel cation binding"/>
    <property type="evidence" value="ECO:0007669"/>
    <property type="project" value="UniProtKB-UniRule"/>
</dbReference>
<evidence type="ECO:0000313" key="7">
    <source>
        <dbReference type="Proteomes" id="UP000019184"/>
    </source>
</evidence>
<keyword evidence="7" id="KW-1185">Reference proteome</keyword>
<comment type="caution">
    <text evidence="6">The sequence shown here is derived from an EMBL/GenBank/DDBJ whole genome shotgun (WGS) entry which is preliminary data.</text>
</comment>
<evidence type="ECO:0000256" key="5">
    <source>
        <dbReference type="HAMAP-Rule" id="MF_00213"/>
    </source>
</evidence>
<dbReference type="PROSITE" id="PS01249">
    <property type="entry name" value="HYPA"/>
    <property type="match status" value="1"/>
</dbReference>
<dbReference type="NCBIfam" id="TIGR00100">
    <property type="entry name" value="hypA"/>
    <property type="match status" value="1"/>
</dbReference>
<dbReference type="PANTHER" id="PTHR34535:SF3">
    <property type="entry name" value="HYDROGENASE MATURATION FACTOR HYPA"/>
    <property type="match status" value="1"/>
</dbReference>
<organism evidence="6 7">
    <name type="scientific">Candidatus Contendobacter odensis Run_B_J11</name>
    <dbReference type="NCBI Taxonomy" id="1400861"/>
    <lineage>
        <taxon>Bacteria</taxon>
        <taxon>Pseudomonadati</taxon>
        <taxon>Pseudomonadota</taxon>
        <taxon>Gammaproteobacteria</taxon>
        <taxon>Candidatus Competibacteraceae</taxon>
        <taxon>Candidatus Contendibacter</taxon>
    </lineage>
</organism>
<dbReference type="PANTHER" id="PTHR34535">
    <property type="entry name" value="HYDROGENASE MATURATION FACTOR HYPA"/>
    <property type="match status" value="1"/>
</dbReference>
<feature type="binding site" evidence="5">
    <location>
        <position position="89"/>
    </location>
    <ligand>
        <name>Zn(2+)</name>
        <dbReference type="ChEBI" id="CHEBI:29105"/>
    </ligand>
</feature>
<dbReference type="AlphaFoldDB" id="A0A7U7G9R2"/>
<protein>
    <recommendedName>
        <fullName evidence="5">Hydrogenase maturation factor HypA</fullName>
    </recommendedName>
</protein>
<dbReference type="GO" id="GO:0051604">
    <property type="term" value="P:protein maturation"/>
    <property type="evidence" value="ECO:0007669"/>
    <property type="project" value="InterPro"/>
</dbReference>
<feature type="binding site" evidence="5">
    <location>
        <position position="92"/>
    </location>
    <ligand>
        <name>Zn(2+)</name>
        <dbReference type="ChEBI" id="CHEBI:29105"/>
    </ligand>
</feature>
<feature type="binding site" evidence="5">
    <location>
        <position position="76"/>
    </location>
    <ligand>
        <name>Zn(2+)</name>
        <dbReference type="ChEBI" id="CHEBI:29105"/>
    </ligand>
</feature>
<comment type="similarity">
    <text evidence="1 5">Belongs to the HypA/HybF family.</text>
</comment>
<dbReference type="InterPro" id="IPR000688">
    <property type="entry name" value="HypA/HybF"/>
</dbReference>
<dbReference type="OrthoDB" id="288014at2"/>
<dbReference type="FunFam" id="3.30.2320.80:FF:000001">
    <property type="entry name" value="Hydrogenase maturation factor HypA"/>
    <property type="match status" value="1"/>
</dbReference>
<reference evidence="6 7" key="1">
    <citation type="journal article" date="2014" name="ISME J.">
        <title>Candidatus Competibacter-lineage genomes retrieved from metagenomes reveal functional metabolic diversity.</title>
        <authorList>
            <person name="McIlroy S.J."/>
            <person name="Albertsen M."/>
            <person name="Andresen E.K."/>
            <person name="Saunders A.M."/>
            <person name="Kristiansen R."/>
            <person name="Stokholm-Bjerregaard M."/>
            <person name="Nielsen K.L."/>
            <person name="Nielsen P.H."/>
        </authorList>
    </citation>
    <scope>NUCLEOTIDE SEQUENCE [LARGE SCALE GENOMIC DNA]</scope>
    <source>
        <strain evidence="6 7">Run_B_J11</strain>
    </source>
</reference>
<evidence type="ECO:0000256" key="4">
    <source>
        <dbReference type="ARBA" id="ARBA00022833"/>
    </source>
</evidence>
<keyword evidence="3 5" id="KW-0479">Metal-binding</keyword>
<dbReference type="PIRSF" id="PIRSF004761">
    <property type="entry name" value="Hydrgn_mat_HypA"/>
    <property type="match status" value="1"/>
</dbReference>
<dbReference type="GO" id="GO:0016530">
    <property type="term" value="F:metallochaperone activity"/>
    <property type="evidence" value="ECO:0007669"/>
    <property type="project" value="UniProtKB-ARBA"/>
</dbReference>
<evidence type="ECO:0000256" key="2">
    <source>
        <dbReference type="ARBA" id="ARBA00022596"/>
    </source>
</evidence>
<evidence type="ECO:0000313" key="6">
    <source>
        <dbReference type="EMBL" id="CDH44470.1"/>
    </source>
</evidence>
<dbReference type="EMBL" id="CBTK010000077">
    <property type="protein sequence ID" value="CDH44470.1"/>
    <property type="molecule type" value="Genomic_DNA"/>
</dbReference>
<name>A0A7U7G9R2_9GAMM</name>
<evidence type="ECO:0000256" key="1">
    <source>
        <dbReference type="ARBA" id="ARBA00010748"/>
    </source>
</evidence>